<dbReference type="EMBL" id="WOXT01000002">
    <property type="protein sequence ID" value="MUV14161.1"/>
    <property type="molecule type" value="Genomic_DNA"/>
</dbReference>
<dbReference type="RefSeq" id="WP_156641478.1">
    <property type="nucleotide sequence ID" value="NZ_WOXT01000002.1"/>
</dbReference>
<evidence type="ECO:0000313" key="1">
    <source>
        <dbReference type="EMBL" id="MUV14161.1"/>
    </source>
</evidence>
<reference evidence="1 2" key="1">
    <citation type="submission" date="2019-12" db="EMBL/GenBank/DDBJ databases">
        <authorList>
            <person name="Xu J."/>
        </authorList>
    </citation>
    <scope>NUCLEOTIDE SEQUENCE [LARGE SCALE GENOMIC DNA]</scope>
    <source>
        <strain evidence="1 2">HX-5-24</strain>
    </source>
</reference>
<sequence length="189" mass="20873">MLDGKRVELETNPLSPLIKSGAIKIPKADEQWTSNWRGYIATFEVRGDAFVLTSITVLRKAKDAGEDDDAVAAEVLPEVFAGQTEVPATWYSGALIIPGGKIVNYVHMGYGSTYERYTVLSVDAGKIVDRKDLDAKEYTALRKAKFAQFKKTPAYAEHIKALSAGKDGGGFSNDEFLYEYATEEYMALR</sequence>
<name>A0A7C9LGP4_9GAMM</name>
<comment type="caution">
    <text evidence="1">The sequence shown here is derived from an EMBL/GenBank/DDBJ whole genome shotgun (WGS) entry which is preliminary data.</text>
</comment>
<proteinExistence type="predicted"/>
<protein>
    <submittedName>
        <fullName evidence="1">Uncharacterized protein</fullName>
    </submittedName>
</protein>
<organism evidence="1 2">
    <name type="scientific">Noviluteimonas gilva</name>
    <dbReference type="NCBI Taxonomy" id="2682097"/>
    <lineage>
        <taxon>Bacteria</taxon>
        <taxon>Pseudomonadati</taxon>
        <taxon>Pseudomonadota</taxon>
        <taxon>Gammaproteobacteria</taxon>
        <taxon>Lysobacterales</taxon>
        <taxon>Lysobacteraceae</taxon>
        <taxon>Noviluteimonas</taxon>
    </lineage>
</organism>
<accession>A0A7C9LGP4</accession>
<evidence type="ECO:0000313" key="2">
    <source>
        <dbReference type="Proteomes" id="UP000479692"/>
    </source>
</evidence>
<dbReference type="Proteomes" id="UP000479692">
    <property type="component" value="Unassembled WGS sequence"/>
</dbReference>
<gene>
    <name evidence="1" type="ORF">GN331_08040</name>
</gene>
<keyword evidence="2" id="KW-1185">Reference proteome</keyword>
<dbReference type="AlphaFoldDB" id="A0A7C9LGP4"/>